<organism evidence="3 4">
    <name type="scientific">Desulforamulus ruminis (strain ATCC 23193 / DSM 2154 / NCIMB 8452 / DL)</name>
    <name type="common">Desulfotomaculum ruminis</name>
    <dbReference type="NCBI Taxonomy" id="696281"/>
    <lineage>
        <taxon>Bacteria</taxon>
        <taxon>Bacillati</taxon>
        <taxon>Bacillota</taxon>
        <taxon>Clostridia</taxon>
        <taxon>Eubacteriales</taxon>
        <taxon>Peptococcaceae</taxon>
        <taxon>Desulforamulus</taxon>
    </lineage>
</organism>
<name>F6DMZ4_DESRL</name>
<evidence type="ECO:0000313" key="4">
    <source>
        <dbReference type="Proteomes" id="UP000009234"/>
    </source>
</evidence>
<reference evidence="4" key="1">
    <citation type="submission" date="2011-05" db="EMBL/GenBank/DDBJ databases">
        <title>Complete sequence of Desulfotomaculum ruminis DSM 2154.</title>
        <authorList>
            <person name="Lucas S."/>
            <person name="Copeland A."/>
            <person name="Lapidus A."/>
            <person name="Cheng J.-F."/>
            <person name="Goodwin L."/>
            <person name="Pitluck S."/>
            <person name="Lu M."/>
            <person name="Detter J.C."/>
            <person name="Han C."/>
            <person name="Tapia R."/>
            <person name="Land M."/>
            <person name="Hauser L."/>
            <person name="Kyrpides N."/>
            <person name="Ivanova N."/>
            <person name="Mikhailova N."/>
            <person name="Pagani I."/>
            <person name="Stams A.J.M."/>
            <person name="Plugge C.M."/>
            <person name="Muyzer G."/>
            <person name="Kuever J."/>
            <person name="Parshina S.N."/>
            <person name="Ivanova A.E."/>
            <person name="Nazina T.N."/>
            <person name="Brambilla E."/>
            <person name="Spring S."/>
            <person name="Klenk H.-P."/>
            <person name="Woyke T."/>
        </authorList>
    </citation>
    <scope>NUCLEOTIDE SEQUENCE [LARGE SCALE GENOMIC DNA]</scope>
    <source>
        <strain evidence="4">ATCC 23193 / DSM 2154 / NCIB 8452 / DL</strain>
    </source>
</reference>
<dbReference type="GO" id="GO:0051607">
    <property type="term" value="P:defense response to virus"/>
    <property type="evidence" value="ECO:0007669"/>
    <property type="project" value="UniProtKB-KW"/>
</dbReference>
<dbReference type="AlphaFoldDB" id="F6DMZ4"/>
<evidence type="ECO:0000256" key="1">
    <source>
        <dbReference type="ARBA" id="ARBA00023118"/>
    </source>
</evidence>
<dbReference type="STRING" id="696281.Desru_1177"/>
<evidence type="ECO:0000259" key="2">
    <source>
        <dbReference type="Pfam" id="PF03787"/>
    </source>
</evidence>
<gene>
    <name evidence="3" type="ordered locus">Desru_1177</name>
</gene>
<feature type="domain" description="CRISPR type III-associated protein" evidence="2">
    <location>
        <begin position="10"/>
        <end position="179"/>
    </location>
</feature>
<dbReference type="EMBL" id="CP002780">
    <property type="protein sequence ID" value="AEG59452.1"/>
    <property type="molecule type" value="Genomic_DNA"/>
</dbReference>
<sequence length="289" mass="33310">MAWQMYKVILRLCSPLHIGCGKIGNLQRTYPYVTGRVMWGALTMRLTRDKCKGNEINDSSIYQEVGEQVHRELAFTYFYPVLSSGNHYQIEWPWKDQRAFRYRFLSSYAGTALDYPQQSAARGMLRETEFISPYTLDEGKRVFLQGYIFEKKGCTLSWQEAVKRLQFGGERSYGWGKVKPVAINPCREDDKLFDKGIKFLKSDERPRVCLPAKARLLAHTVAAENPFADGPIEPLAGREWRPNQKGNAYVGQHIAFNEICFAPGSVLVNNDNHYDFRIDPFGVWRLSEK</sequence>
<dbReference type="HOGENOM" id="CLU_081549_0_0_9"/>
<keyword evidence="4" id="KW-1185">Reference proteome</keyword>
<protein>
    <recommendedName>
        <fullName evidence="2">CRISPR type III-associated protein domain-containing protein</fullName>
    </recommendedName>
</protein>
<dbReference type="KEGG" id="dru:Desru_1177"/>
<accession>F6DMZ4</accession>
<dbReference type="Pfam" id="PF03787">
    <property type="entry name" value="RAMPs"/>
    <property type="match status" value="1"/>
</dbReference>
<reference evidence="3 4" key="2">
    <citation type="journal article" date="2012" name="Stand. Genomic Sci.">
        <title>Complete genome sequence of the sulfate-reducing firmicute Desulfotomaculum ruminis type strain (DL(T)).</title>
        <authorList>
            <person name="Spring S."/>
            <person name="Visser M."/>
            <person name="Lu M."/>
            <person name="Copeland A."/>
            <person name="Lapidus A."/>
            <person name="Lucas S."/>
            <person name="Cheng J.F."/>
            <person name="Han C."/>
            <person name="Tapia R."/>
            <person name="Goodwin L.A."/>
            <person name="Pitluck S."/>
            <person name="Ivanova N."/>
            <person name="Land M."/>
            <person name="Hauser L."/>
            <person name="Larimer F."/>
            <person name="Rohde M."/>
            <person name="Goker M."/>
            <person name="Detter J.C."/>
            <person name="Kyrpides N.C."/>
            <person name="Woyke T."/>
            <person name="Schaap P.J."/>
            <person name="Plugge C.M."/>
            <person name="Muyzer G."/>
            <person name="Kuever J."/>
            <person name="Pereira I.A."/>
            <person name="Parshina S.N."/>
            <person name="Bernier-Latmani R."/>
            <person name="Stams A.J."/>
            <person name="Klenk H.P."/>
        </authorList>
    </citation>
    <scope>NUCLEOTIDE SEQUENCE [LARGE SCALE GENOMIC DNA]</scope>
    <source>
        <strain evidence="4">ATCC 23193 / DSM 2154 / NCIB 8452 / DL</strain>
    </source>
</reference>
<evidence type="ECO:0000313" key="3">
    <source>
        <dbReference type="EMBL" id="AEG59452.1"/>
    </source>
</evidence>
<dbReference type="InterPro" id="IPR005537">
    <property type="entry name" value="RAMP_III_fam"/>
</dbReference>
<proteinExistence type="predicted"/>
<keyword evidence="1" id="KW-0051">Antiviral defense</keyword>
<dbReference type="OrthoDB" id="1550501at2"/>
<dbReference type="Proteomes" id="UP000009234">
    <property type="component" value="Chromosome"/>
</dbReference>
<dbReference type="eggNOG" id="COG1567">
    <property type="taxonomic scope" value="Bacteria"/>
</dbReference>